<dbReference type="Proteomes" id="UP001222027">
    <property type="component" value="Unassembled WGS sequence"/>
</dbReference>
<proteinExistence type="predicted"/>
<accession>A0AAV8R741</accession>
<protein>
    <submittedName>
        <fullName evidence="1">Uncharacterized protein</fullName>
    </submittedName>
</protein>
<evidence type="ECO:0000313" key="1">
    <source>
        <dbReference type="EMBL" id="KAJ8490737.1"/>
    </source>
</evidence>
<dbReference type="EMBL" id="JAQQAF010000004">
    <property type="protein sequence ID" value="KAJ8490737.1"/>
    <property type="molecule type" value="Genomic_DNA"/>
</dbReference>
<organism evidence="1 2">
    <name type="scientific">Ensete ventricosum</name>
    <name type="common">Abyssinian banana</name>
    <name type="synonym">Musa ensete</name>
    <dbReference type="NCBI Taxonomy" id="4639"/>
    <lineage>
        <taxon>Eukaryota</taxon>
        <taxon>Viridiplantae</taxon>
        <taxon>Streptophyta</taxon>
        <taxon>Embryophyta</taxon>
        <taxon>Tracheophyta</taxon>
        <taxon>Spermatophyta</taxon>
        <taxon>Magnoliopsida</taxon>
        <taxon>Liliopsida</taxon>
        <taxon>Zingiberales</taxon>
        <taxon>Musaceae</taxon>
        <taxon>Ensete</taxon>
    </lineage>
</organism>
<gene>
    <name evidence="1" type="ORF">OPV22_012458</name>
</gene>
<keyword evidence="2" id="KW-1185">Reference proteome</keyword>
<reference evidence="1 2" key="1">
    <citation type="submission" date="2022-12" db="EMBL/GenBank/DDBJ databases">
        <title>Chromosome-scale assembly of the Ensete ventricosum genome.</title>
        <authorList>
            <person name="Dussert Y."/>
            <person name="Stocks J."/>
            <person name="Wendawek A."/>
            <person name="Woldeyes F."/>
            <person name="Nichols R.A."/>
            <person name="Borrell J.S."/>
        </authorList>
    </citation>
    <scope>NUCLEOTIDE SEQUENCE [LARGE SCALE GENOMIC DNA]</scope>
    <source>
        <strain evidence="2">cv. Maze</strain>
        <tissue evidence="1">Seeds</tissue>
    </source>
</reference>
<sequence>MLVPLPQGGCGQHGPLCLQPLSLSSFSSVGRAGGGSETGPGGAFLDRSPGFRDGVIGSVDDDSNGLVFLR</sequence>
<comment type="caution">
    <text evidence="1">The sequence shown here is derived from an EMBL/GenBank/DDBJ whole genome shotgun (WGS) entry which is preliminary data.</text>
</comment>
<dbReference type="AlphaFoldDB" id="A0AAV8R741"/>
<name>A0AAV8R741_ENSVE</name>
<evidence type="ECO:0000313" key="2">
    <source>
        <dbReference type="Proteomes" id="UP001222027"/>
    </source>
</evidence>